<keyword evidence="1" id="KW-0812">Transmembrane</keyword>
<dbReference type="EMBL" id="BMED01000001">
    <property type="protein sequence ID" value="GGC66936.1"/>
    <property type="molecule type" value="Genomic_DNA"/>
</dbReference>
<keyword evidence="1" id="KW-0472">Membrane</keyword>
<dbReference type="Proteomes" id="UP000637423">
    <property type="component" value="Unassembled WGS sequence"/>
</dbReference>
<comment type="caution">
    <text evidence="2">The sequence shown here is derived from an EMBL/GenBank/DDBJ whole genome shotgun (WGS) entry which is preliminary data.</text>
</comment>
<accession>A0A916UAV0</accession>
<gene>
    <name evidence="2" type="ORF">GCM10011396_12440</name>
</gene>
<evidence type="ECO:0000256" key="1">
    <source>
        <dbReference type="SAM" id="Phobius"/>
    </source>
</evidence>
<sequence length="64" mass="6922">MAIWRCPWTAQQCKPVWLYSESGDGFMRDWSAEKNKAGAKPGVAAVQIAVVALLDTVLAVIADS</sequence>
<keyword evidence="1" id="KW-1133">Transmembrane helix</keyword>
<reference evidence="2" key="1">
    <citation type="journal article" date="2014" name="Int. J. Syst. Evol. Microbiol.">
        <title>Complete genome sequence of Corynebacterium casei LMG S-19264T (=DSM 44701T), isolated from a smear-ripened cheese.</title>
        <authorList>
            <consortium name="US DOE Joint Genome Institute (JGI-PGF)"/>
            <person name="Walter F."/>
            <person name="Albersmeier A."/>
            <person name="Kalinowski J."/>
            <person name="Ruckert C."/>
        </authorList>
    </citation>
    <scope>NUCLEOTIDE SEQUENCE</scope>
    <source>
        <strain evidence="2">CGMCC 1.10998</strain>
    </source>
</reference>
<name>A0A916UAV0_9BURK</name>
<feature type="transmembrane region" description="Helical" evidence="1">
    <location>
        <begin position="43"/>
        <end position="62"/>
    </location>
</feature>
<evidence type="ECO:0000313" key="3">
    <source>
        <dbReference type="Proteomes" id="UP000637423"/>
    </source>
</evidence>
<organism evidence="2 3">
    <name type="scientific">Undibacterium terreum</name>
    <dbReference type="NCBI Taxonomy" id="1224302"/>
    <lineage>
        <taxon>Bacteria</taxon>
        <taxon>Pseudomonadati</taxon>
        <taxon>Pseudomonadota</taxon>
        <taxon>Betaproteobacteria</taxon>
        <taxon>Burkholderiales</taxon>
        <taxon>Oxalobacteraceae</taxon>
        <taxon>Undibacterium</taxon>
    </lineage>
</organism>
<protein>
    <submittedName>
        <fullName evidence="2">Uncharacterized protein</fullName>
    </submittedName>
</protein>
<reference evidence="2" key="2">
    <citation type="submission" date="2020-09" db="EMBL/GenBank/DDBJ databases">
        <authorList>
            <person name="Sun Q."/>
            <person name="Zhou Y."/>
        </authorList>
    </citation>
    <scope>NUCLEOTIDE SEQUENCE</scope>
    <source>
        <strain evidence="2">CGMCC 1.10998</strain>
    </source>
</reference>
<keyword evidence="3" id="KW-1185">Reference proteome</keyword>
<dbReference type="AlphaFoldDB" id="A0A916UAV0"/>
<evidence type="ECO:0000313" key="2">
    <source>
        <dbReference type="EMBL" id="GGC66936.1"/>
    </source>
</evidence>
<proteinExistence type="predicted"/>